<dbReference type="EMBL" id="RKMK01000008">
    <property type="protein sequence ID" value="RXG99381.1"/>
    <property type="molecule type" value="Genomic_DNA"/>
</dbReference>
<accession>A0A4Q0QQW3</accession>
<proteinExistence type="predicted"/>
<protein>
    <submittedName>
        <fullName evidence="2">CoA transferase</fullName>
    </submittedName>
</protein>
<organism evidence="2 3">
    <name type="scientific">Bradyrhizobium zhanjiangense</name>
    <dbReference type="NCBI Taxonomy" id="1325107"/>
    <lineage>
        <taxon>Bacteria</taxon>
        <taxon>Pseudomonadati</taxon>
        <taxon>Pseudomonadota</taxon>
        <taxon>Alphaproteobacteria</taxon>
        <taxon>Hyphomicrobiales</taxon>
        <taxon>Nitrobacteraceae</taxon>
        <taxon>Bradyrhizobium</taxon>
    </lineage>
</organism>
<dbReference type="InterPro" id="IPR044855">
    <property type="entry name" value="CoA-Trfase_III_dom3_sf"/>
</dbReference>
<dbReference type="PANTHER" id="PTHR48207">
    <property type="entry name" value="SUCCINATE--HYDROXYMETHYLGLUTARATE COA-TRANSFERASE"/>
    <property type="match status" value="1"/>
</dbReference>
<reference evidence="2 3" key="1">
    <citation type="submission" date="2018-11" db="EMBL/GenBank/DDBJ databases">
        <title>Bradyrhizobium sp. nov., isolated from effective nodules of peanut in China.</title>
        <authorList>
            <person name="Li Y."/>
        </authorList>
    </citation>
    <scope>NUCLEOTIDE SEQUENCE [LARGE SCALE GENOMIC DNA]</scope>
    <source>
        <strain evidence="2 3">CCBAU 51770</strain>
    </source>
</reference>
<dbReference type="SUPFAM" id="SSF89796">
    <property type="entry name" value="CoA-transferase family III (CaiB/BaiF)"/>
    <property type="match status" value="1"/>
</dbReference>
<dbReference type="Gene3D" id="3.40.50.10540">
    <property type="entry name" value="Crotonobetainyl-coa:carnitine coa-transferase, domain 1"/>
    <property type="match status" value="1"/>
</dbReference>
<gene>
    <name evidence="2" type="ORF">EAS61_11865</name>
</gene>
<dbReference type="Proteomes" id="UP000290174">
    <property type="component" value="Unassembled WGS sequence"/>
</dbReference>
<dbReference type="PANTHER" id="PTHR48207:SF3">
    <property type="entry name" value="SUCCINATE--HYDROXYMETHYLGLUTARATE COA-TRANSFERASE"/>
    <property type="match status" value="1"/>
</dbReference>
<evidence type="ECO:0000313" key="2">
    <source>
        <dbReference type="EMBL" id="RXG99381.1"/>
    </source>
</evidence>
<dbReference type="InterPro" id="IPR003673">
    <property type="entry name" value="CoA-Trfase_fam_III"/>
</dbReference>
<dbReference type="Gene3D" id="3.30.1540.10">
    <property type="entry name" value="formyl-coa transferase, domain 3"/>
    <property type="match status" value="1"/>
</dbReference>
<comment type="caution">
    <text evidence="2">The sequence shown here is derived from an EMBL/GenBank/DDBJ whole genome shotgun (WGS) entry which is preliminary data.</text>
</comment>
<dbReference type="InterPro" id="IPR023606">
    <property type="entry name" value="CoA-Trfase_III_dom_1_sf"/>
</dbReference>
<dbReference type="GO" id="GO:0008410">
    <property type="term" value="F:CoA-transferase activity"/>
    <property type="evidence" value="ECO:0007669"/>
    <property type="project" value="TreeGrafter"/>
</dbReference>
<dbReference type="RefSeq" id="WP_128933718.1">
    <property type="nucleotide sequence ID" value="NZ_CP022221.1"/>
</dbReference>
<dbReference type="Pfam" id="PF02515">
    <property type="entry name" value="CoA_transf_3"/>
    <property type="match status" value="1"/>
</dbReference>
<name>A0A4Q0QQW3_9BRAD</name>
<evidence type="ECO:0000313" key="3">
    <source>
        <dbReference type="Proteomes" id="UP000290174"/>
    </source>
</evidence>
<dbReference type="InterPro" id="IPR050483">
    <property type="entry name" value="CoA-transferase_III_domain"/>
</dbReference>
<dbReference type="AlphaFoldDB" id="A0A4Q0QQW3"/>
<keyword evidence="1 2" id="KW-0808">Transferase</keyword>
<sequence length="402" mass="42875">MQPQGTTNPPLEGVRVLDFSIMLAGPYCARLLADAGAEVIKIEPPEGDDMRLRAPLRGGQSAYFGQLNAGKRSLALDLKNPEAIELVRRLVKESDILVENFRPGVMDRLGLGYEALRAINPRLIYCSISGYGQTGPAAERAAYAMIVHAESGFDRSLMRYAGDRDRPAAGAVFVADVLGGIFGYSAIQTAMVQRARTGTGQRIDVALMDCMLNLLVYELQEAQFAPQAPRAAYGPVRASDGDILVAPITPRNFAALCEVTGQGELANDPRFRTVPGRAANWSAMMQVVEKWSEQHTVRECMAALDKAGVPSAEYRDPGAALTDPHLLQRGAFATIADSAGEFLGVNAPWKMSSGSTAMRREIPAVGAHRDELLSRVLGLSGEAIAGLAGAGVFGSVSARSKG</sequence>
<evidence type="ECO:0000256" key="1">
    <source>
        <dbReference type="ARBA" id="ARBA00022679"/>
    </source>
</evidence>